<reference evidence="8 9" key="1">
    <citation type="submission" date="2019-08" db="EMBL/GenBank/DDBJ databases">
        <title>Parahaliea maris sp. nov., isolated from the surface seawater.</title>
        <authorList>
            <person name="Liu Y."/>
        </authorList>
    </citation>
    <scope>NUCLEOTIDE SEQUENCE [LARGE SCALE GENOMIC DNA]</scope>
    <source>
        <strain evidence="8 9">S2-26</strain>
    </source>
</reference>
<dbReference type="InterPro" id="IPR039697">
    <property type="entry name" value="Alcohol_dehydrogenase_Fe"/>
</dbReference>
<evidence type="ECO:0000256" key="3">
    <source>
        <dbReference type="ARBA" id="ARBA00023002"/>
    </source>
</evidence>
<dbReference type="InterPro" id="IPR018211">
    <property type="entry name" value="ADH_Fe_CS"/>
</dbReference>
<evidence type="ECO:0000313" key="9">
    <source>
        <dbReference type="Proteomes" id="UP000321933"/>
    </source>
</evidence>
<evidence type="ECO:0000256" key="2">
    <source>
        <dbReference type="ARBA" id="ARBA00007358"/>
    </source>
</evidence>
<organism evidence="8 9">
    <name type="scientific">Parahaliea aestuarii</name>
    <dbReference type="NCBI Taxonomy" id="1852021"/>
    <lineage>
        <taxon>Bacteria</taxon>
        <taxon>Pseudomonadati</taxon>
        <taxon>Pseudomonadota</taxon>
        <taxon>Gammaproteobacteria</taxon>
        <taxon>Cellvibrionales</taxon>
        <taxon>Halieaceae</taxon>
        <taxon>Parahaliea</taxon>
    </lineage>
</organism>
<dbReference type="PANTHER" id="PTHR11496">
    <property type="entry name" value="ALCOHOL DEHYDROGENASE"/>
    <property type="match status" value="1"/>
</dbReference>
<dbReference type="FunFam" id="3.40.50.1970:FF:000003">
    <property type="entry name" value="Alcohol dehydrogenase, iron-containing"/>
    <property type="match status" value="1"/>
</dbReference>
<gene>
    <name evidence="8" type="ORF">FVW59_00275</name>
</gene>
<dbReference type="Proteomes" id="UP000321933">
    <property type="component" value="Unassembled WGS sequence"/>
</dbReference>
<keyword evidence="4" id="KW-0520">NAD</keyword>
<feature type="transmembrane region" description="Helical" evidence="5">
    <location>
        <begin position="12"/>
        <end position="32"/>
    </location>
</feature>
<evidence type="ECO:0000313" key="8">
    <source>
        <dbReference type="EMBL" id="TXS94395.1"/>
    </source>
</evidence>
<keyword evidence="5" id="KW-1133">Transmembrane helix</keyword>
<dbReference type="Pfam" id="PF00465">
    <property type="entry name" value="Fe-ADH"/>
    <property type="match status" value="1"/>
</dbReference>
<dbReference type="AlphaFoldDB" id="A0A5C9A0K4"/>
<evidence type="ECO:0000256" key="5">
    <source>
        <dbReference type="SAM" id="Phobius"/>
    </source>
</evidence>
<dbReference type="Gene3D" id="3.40.50.1970">
    <property type="match status" value="1"/>
</dbReference>
<dbReference type="Pfam" id="PF25137">
    <property type="entry name" value="ADH_Fe_C"/>
    <property type="match status" value="1"/>
</dbReference>
<evidence type="ECO:0000256" key="4">
    <source>
        <dbReference type="ARBA" id="ARBA00023027"/>
    </source>
</evidence>
<comment type="caution">
    <text evidence="8">The sequence shown here is derived from an EMBL/GenBank/DDBJ whole genome shotgun (WGS) entry which is preliminary data.</text>
</comment>
<accession>A0A5C9A0K4</accession>
<dbReference type="GO" id="GO:0004022">
    <property type="term" value="F:alcohol dehydrogenase (NAD+) activity"/>
    <property type="evidence" value="ECO:0007669"/>
    <property type="project" value="TreeGrafter"/>
</dbReference>
<evidence type="ECO:0000259" key="7">
    <source>
        <dbReference type="Pfam" id="PF25137"/>
    </source>
</evidence>
<evidence type="ECO:0000259" key="6">
    <source>
        <dbReference type="Pfam" id="PF00465"/>
    </source>
</evidence>
<dbReference type="SUPFAM" id="SSF56796">
    <property type="entry name" value="Dehydroquinate synthase-like"/>
    <property type="match status" value="1"/>
</dbReference>
<dbReference type="PANTHER" id="PTHR11496:SF102">
    <property type="entry name" value="ALCOHOL DEHYDROGENASE 4"/>
    <property type="match status" value="1"/>
</dbReference>
<proteinExistence type="inferred from homology"/>
<evidence type="ECO:0000256" key="1">
    <source>
        <dbReference type="ARBA" id="ARBA00001962"/>
    </source>
</evidence>
<dbReference type="RefSeq" id="WP_148062251.1">
    <property type="nucleotide sequence ID" value="NZ_VRYZ01000001.1"/>
</dbReference>
<sequence length="401" mass="42490">MSSALRQFKHRFLIGLMKIFAGLGPAAAYMAFAGRGSSAQLCRHIARSGVRRVLVVTDRPLRELGIADKVVQELQAAGVDLAWYDGVMPDPTFDHVAEGVKVLKAHGSEAVLAIGGGSSIDAAKIIAASACNDEDPRQWVGLGKVRFEVMPIYAVPTTSGTGSEATMGAVISDPVSHEKGIISGSTLLPSATALDCELTEGLPAHITAATGMDALTHAIEAYICTWDRGTRLSHSRAAIKLIFEHLETAVNDGANSEAREAMSTAAYYAGIAINQVNVGNVHAIAHQLGGKYGIPHGMANALVLPHVLEFCREETQDSLAQLALLIGAGREGEAPAQLAGAFIQAVRELRSRVGIPDRSGKIRAEDYDYLCNLAMAECESYPVPRLLDRESTLAILANITA</sequence>
<dbReference type="OrthoDB" id="9815791at2"/>
<protein>
    <submittedName>
        <fullName evidence="8">Iron-containing alcohol dehydrogenase</fullName>
    </submittedName>
</protein>
<dbReference type="PROSITE" id="PS00060">
    <property type="entry name" value="ADH_IRON_2"/>
    <property type="match status" value="1"/>
</dbReference>
<dbReference type="GO" id="GO:0046872">
    <property type="term" value="F:metal ion binding"/>
    <property type="evidence" value="ECO:0007669"/>
    <property type="project" value="InterPro"/>
</dbReference>
<feature type="domain" description="Fe-containing alcohol dehydrogenase-like C-terminal" evidence="7">
    <location>
        <begin position="207"/>
        <end position="398"/>
    </location>
</feature>
<comment type="similarity">
    <text evidence="2">Belongs to the iron-containing alcohol dehydrogenase family.</text>
</comment>
<keyword evidence="5" id="KW-0812">Transmembrane</keyword>
<dbReference type="InterPro" id="IPR056798">
    <property type="entry name" value="ADH_Fe_C"/>
</dbReference>
<dbReference type="FunFam" id="1.20.1090.10:FF:000001">
    <property type="entry name" value="Aldehyde-alcohol dehydrogenase"/>
    <property type="match status" value="1"/>
</dbReference>
<dbReference type="InterPro" id="IPR001670">
    <property type="entry name" value="ADH_Fe/GldA"/>
</dbReference>
<dbReference type="EMBL" id="VRYZ01000001">
    <property type="protein sequence ID" value="TXS94395.1"/>
    <property type="molecule type" value="Genomic_DNA"/>
</dbReference>
<feature type="domain" description="Alcohol dehydrogenase iron-type/glycerol dehydrogenase GldA" evidence="6">
    <location>
        <begin position="32"/>
        <end position="195"/>
    </location>
</feature>
<keyword evidence="3" id="KW-0560">Oxidoreductase</keyword>
<dbReference type="CDD" id="cd08189">
    <property type="entry name" value="Fe-ADH-like"/>
    <property type="match status" value="1"/>
</dbReference>
<dbReference type="Gene3D" id="1.20.1090.10">
    <property type="entry name" value="Dehydroquinate synthase-like - alpha domain"/>
    <property type="match status" value="1"/>
</dbReference>
<comment type="cofactor">
    <cofactor evidence="1">
        <name>Fe cation</name>
        <dbReference type="ChEBI" id="CHEBI:24875"/>
    </cofactor>
</comment>
<name>A0A5C9A0K4_9GAMM</name>
<keyword evidence="9" id="KW-1185">Reference proteome</keyword>
<keyword evidence="5" id="KW-0472">Membrane</keyword>